<accession>A0A7W8FW88</accession>
<dbReference type="CDD" id="cd12110">
    <property type="entry name" value="PHP_HisPPase_Hisj_like"/>
    <property type="match status" value="1"/>
</dbReference>
<dbReference type="GO" id="GO:0004401">
    <property type="term" value="F:histidinol-phosphatase activity"/>
    <property type="evidence" value="ECO:0007669"/>
    <property type="project" value="UniProtKB-UniRule"/>
</dbReference>
<dbReference type="SUPFAM" id="SSF89550">
    <property type="entry name" value="PHP domain-like"/>
    <property type="match status" value="1"/>
</dbReference>
<dbReference type="InterPro" id="IPR016195">
    <property type="entry name" value="Pol/histidinol_Pase-like"/>
</dbReference>
<evidence type="ECO:0000256" key="5">
    <source>
        <dbReference type="ARBA" id="ARBA00022801"/>
    </source>
</evidence>
<comment type="similarity">
    <text evidence="2 8">Belongs to the PHP hydrolase family. HisK subfamily.</text>
</comment>
<evidence type="ECO:0000256" key="3">
    <source>
        <dbReference type="ARBA" id="ARBA00013085"/>
    </source>
</evidence>
<dbReference type="UniPathway" id="UPA00031">
    <property type="reaction ID" value="UER00013"/>
</dbReference>
<organism evidence="10 11">
    <name type="scientific">Catenisphaera adipataccumulans</name>
    <dbReference type="NCBI Taxonomy" id="700500"/>
    <lineage>
        <taxon>Bacteria</taxon>
        <taxon>Bacillati</taxon>
        <taxon>Bacillota</taxon>
        <taxon>Erysipelotrichia</taxon>
        <taxon>Erysipelotrichales</taxon>
        <taxon>Erysipelotrichaceae</taxon>
        <taxon>Catenisphaera</taxon>
    </lineage>
</organism>
<evidence type="ECO:0000256" key="8">
    <source>
        <dbReference type="RuleBase" id="RU366003"/>
    </source>
</evidence>
<keyword evidence="11" id="KW-1185">Reference proteome</keyword>
<dbReference type="SMART" id="SM00481">
    <property type="entry name" value="POLIIIAc"/>
    <property type="match status" value="1"/>
</dbReference>
<evidence type="ECO:0000256" key="7">
    <source>
        <dbReference type="ARBA" id="ARBA00049158"/>
    </source>
</evidence>
<comment type="pathway">
    <text evidence="1 8">Amino-acid biosynthesis; L-histidine biosynthesis; L-histidine from 5-phospho-alpha-D-ribose 1-diphosphate: step 8/9.</text>
</comment>
<evidence type="ECO:0000256" key="6">
    <source>
        <dbReference type="ARBA" id="ARBA00023102"/>
    </source>
</evidence>
<proteinExistence type="inferred from homology"/>
<dbReference type="InterPro" id="IPR010140">
    <property type="entry name" value="Histidinol_P_phosphatase_HisJ"/>
</dbReference>
<dbReference type="Gene3D" id="3.20.20.140">
    <property type="entry name" value="Metal-dependent hydrolases"/>
    <property type="match status" value="1"/>
</dbReference>
<keyword evidence="6 8" id="KW-0368">Histidine biosynthesis</keyword>
<dbReference type="EMBL" id="JACHHK010000003">
    <property type="protein sequence ID" value="MBB5182981.1"/>
    <property type="molecule type" value="Genomic_DNA"/>
</dbReference>
<reference evidence="10 11" key="1">
    <citation type="submission" date="2020-08" db="EMBL/GenBank/DDBJ databases">
        <title>Genomic Encyclopedia of Type Strains, Phase IV (KMG-IV): sequencing the most valuable type-strain genomes for metagenomic binning, comparative biology and taxonomic classification.</title>
        <authorList>
            <person name="Goeker M."/>
        </authorList>
    </citation>
    <scope>NUCLEOTIDE SEQUENCE [LARGE SCALE GENOMIC DNA]</scope>
    <source>
        <strain evidence="10 11">DSM 25799</strain>
    </source>
</reference>
<evidence type="ECO:0000256" key="2">
    <source>
        <dbReference type="ARBA" id="ARBA00009152"/>
    </source>
</evidence>
<dbReference type="GO" id="GO:0005737">
    <property type="term" value="C:cytoplasm"/>
    <property type="evidence" value="ECO:0007669"/>
    <property type="project" value="TreeGrafter"/>
</dbReference>
<gene>
    <name evidence="10" type="ORF">HNQ47_001001</name>
</gene>
<evidence type="ECO:0000256" key="1">
    <source>
        <dbReference type="ARBA" id="ARBA00004970"/>
    </source>
</evidence>
<dbReference type="PANTHER" id="PTHR21039">
    <property type="entry name" value="HISTIDINOL PHOSPHATASE-RELATED"/>
    <property type="match status" value="1"/>
</dbReference>
<keyword evidence="4 8" id="KW-0028">Amino-acid biosynthesis</keyword>
<evidence type="ECO:0000259" key="9">
    <source>
        <dbReference type="SMART" id="SM00481"/>
    </source>
</evidence>
<evidence type="ECO:0000256" key="4">
    <source>
        <dbReference type="ARBA" id="ARBA00022605"/>
    </source>
</evidence>
<dbReference type="Proteomes" id="UP000539953">
    <property type="component" value="Unassembled WGS sequence"/>
</dbReference>
<dbReference type="EC" id="3.1.3.15" evidence="3 8"/>
<dbReference type="RefSeq" id="WP_183328154.1">
    <property type="nucleotide sequence ID" value="NZ_JACHHK010000003.1"/>
</dbReference>
<comment type="caution">
    <text evidence="10">The sequence shown here is derived from an EMBL/GenBank/DDBJ whole genome shotgun (WGS) entry which is preliminary data.</text>
</comment>
<dbReference type="PANTHER" id="PTHR21039:SF0">
    <property type="entry name" value="HISTIDINOL-PHOSPHATASE"/>
    <property type="match status" value="1"/>
</dbReference>
<sequence>MKQNMHTHTTWCDGKDTPKEMVETAIDKGFDVLGFSGHGHCFCDDVSMSETGQKAYMAEVRKLQRAYAGRIRIYLGIEEDLFQPVEDPEDFDYIIGSVHFIRHEDKIGSVDESRSRTDAMVKDWFGGDFLAYAKAYYENVQELRRHPEADIIGHVDLLTKYNEDESYITFDDPRYLKLACDTIDALSGRLFEVNTGAIARGYRKRPYPDIHLMRYMHEHGIPLILNSDCHDRRQLDCAFDAALDLIVQAGYRELMTFDGSRFTPLPIEMFQSSK</sequence>
<dbReference type="InterPro" id="IPR004013">
    <property type="entry name" value="PHP_dom"/>
</dbReference>
<dbReference type="NCBIfam" id="TIGR01856">
    <property type="entry name" value="hisJ_fam"/>
    <property type="match status" value="1"/>
</dbReference>
<dbReference type="Pfam" id="PF02811">
    <property type="entry name" value="PHP"/>
    <property type="match status" value="1"/>
</dbReference>
<protein>
    <recommendedName>
        <fullName evidence="3 8">Histidinol-phosphatase</fullName>
        <shortName evidence="8">HolPase</shortName>
        <ecNumber evidence="3 8">3.1.3.15</ecNumber>
    </recommendedName>
</protein>
<name>A0A7W8FW88_9FIRM</name>
<comment type="catalytic activity">
    <reaction evidence="7 8">
        <text>L-histidinol phosphate + H2O = L-histidinol + phosphate</text>
        <dbReference type="Rhea" id="RHEA:14465"/>
        <dbReference type="ChEBI" id="CHEBI:15377"/>
        <dbReference type="ChEBI" id="CHEBI:43474"/>
        <dbReference type="ChEBI" id="CHEBI:57699"/>
        <dbReference type="ChEBI" id="CHEBI:57980"/>
        <dbReference type="EC" id="3.1.3.15"/>
    </reaction>
</comment>
<evidence type="ECO:0000313" key="10">
    <source>
        <dbReference type="EMBL" id="MBB5182981.1"/>
    </source>
</evidence>
<evidence type="ECO:0000313" key="11">
    <source>
        <dbReference type="Proteomes" id="UP000539953"/>
    </source>
</evidence>
<dbReference type="AlphaFoldDB" id="A0A7W8FW88"/>
<keyword evidence="5 8" id="KW-0378">Hydrolase</keyword>
<feature type="domain" description="Polymerase/histidinol phosphatase N-terminal" evidence="9">
    <location>
        <begin position="3"/>
        <end position="83"/>
    </location>
</feature>
<dbReference type="GO" id="GO:0000105">
    <property type="term" value="P:L-histidine biosynthetic process"/>
    <property type="evidence" value="ECO:0007669"/>
    <property type="project" value="UniProtKB-UniRule"/>
</dbReference>
<dbReference type="InterPro" id="IPR003141">
    <property type="entry name" value="Pol/His_phosphatase_N"/>
</dbReference>